<sequence length="666" mass="74246">MRNFCRILRISFKQRLAIAGVVLSSAFVALLWGLNIGTLYPMIEIVFEGEGVSSYVAKEQEKLDVQITQIDADLEQLAQQREAAANDDQRQQIDNQILWQNSKRELELRKADALAWARPWADKMPDSPFQVLVMLIVVLMIGTAIKLIALTANLMLVQEISERTCMDVRNMLFRQSLRLDLDSFGDNGSSSLTARLTNDVGNIATGINVLFGRTIREPMKMIVCVVGAAIVCWRLLLLVMVVAPLMAWVISVLSKSIRRASRRVMEEMTQMYSVLNEAFAGIKVVKAYNTQGFERARFSRSAQLCYSKSMKASWYHSLTRPATELLGMAMISLAIIAGGYLVLNQKTHLLGIRMTYTELGFAEVLLFFAFLIGTTDPARKLTDVWSVLQRGIAAADRIFEILDQPIRVVDPAEPKSLTGRHQRIAFNDIQFSYPSGPMTLNGLNLEIKQGETIAIVGPNGSGKSTLINLLCRFYDPQSGSVTIDDVPINEIRLRDLRRRIGLVTQRTFLFEDTILNNIRYGTPGASEEQAIQAAKRAHADEFITSKMPDGYQTLLGCGSMHLSGGQMQRLALARAILRDPEILILDEATSQIDLESEALIHDVLSDFLKDRTGIMITHRPTTLELADRVAIIEQGELSDVGTHHQLLGRNDFYSSLVGNDFSSKAA</sequence>
<dbReference type="PROSITE" id="PS00211">
    <property type="entry name" value="ABC_TRANSPORTER_1"/>
    <property type="match status" value="1"/>
</dbReference>
<dbReference type="AlphaFoldDB" id="A0A517LYC3"/>
<feature type="coiled-coil region" evidence="7">
    <location>
        <begin position="60"/>
        <end position="87"/>
    </location>
</feature>
<dbReference type="EMBL" id="CP036261">
    <property type="protein sequence ID" value="QDS87618.1"/>
    <property type="molecule type" value="Genomic_DNA"/>
</dbReference>
<feature type="transmembrane region" description="Helical" evidence="8">
    <location>
        <begin position="355"/>
        <end position="373"/>
    </location>
</feature>
<keyword evidence="12" id="KW-1185">Reference proteome</keyword>
<dbReference type="InterPro" id="IPR003593">
    <property type="entry name" value="AAA+_ATPase"/>
</dbReference>
<dbReference type="Gene3D" id="3.40.50.300">
    <property type="entry name" value="P-loop containing nucleotide triphosphate hydrolases"/>
    <property type="match status" value="1"/>
</dbReference>
<keyword evidence="5 8" id="KW-1133">Transmembrane helix</keyword>
<dbReference type="OrthoDB" id="9762778at2"/>
<dbReference type="PANTHER" id="PTHR43394:SF1">
    <property type="entry name" value="ATP-BINDING CASSETTE SUB-FAMILY B MEMBER 10, MITOCHONDRIAL"/>
    <property type="match status" value="1"/>
</dbReference>
<dbReference type="PROSITE" id="PS50929">
    <property type="entry name" value="ABC_TM1F"/>
    <property type="match status" value="1"/>
</dbReference>
<name>A0A517LYC3_9BACT</name>
<dbReference type="GO" id="GO:0015421">
    <property type="term" value="F:ABC-type oligopeptide transporter activity"/>
    <property type="evidence" value="ECO:0007669"/>
    <property type="project" value="TreeGrafter"/>
</dbReference>
<dbReference type="FunFam" id="3.40.50.300:FF:000218">
    <property type="entry name" value="Multidrug ABC transporter ATP-binding protein"/>
    <property type="match status" value="1"/>
</dbReference>
<dbReference type="RefSeq" id="WP_145344097.1">
    <property type="nucleotide sequence ID" value="NZ_CP036261.1"/>
</dbReference>
<feature type="domain" description="ABC transporter" evidence="9">
    <location>
        <begin position="424"/>
        <end position="659"/>
    </location>
</feature>
<dbReference type="Gene3D" id="1.20.1560.10">
    <property type="entry name" value="ABC transporter type 1, transmembrane domain"/>
    <property type="match status" value="1"/>
</dbReference>
<dbReference type="SMART" id="SM00382">
    <property type="entry name" value="AAA"/>
    <property type="match status" value="1"/>
</dbReference>
<dbReference type="PROSITE" id="PS50893">
    <property type="entry name" value="ABC_TRANSPORTER_2"/>
    <property type="match status" value="1"/>
</dbReference>
<evidence type="ECO:0000259" key="9">
    <source>
        <dbReference type="PROSITE" id="PS50893"/>
    </source>
</evidence>
<dbReference type="SUPFAM" id="SSF90123">
    <property type="entry name" value="ABC transporter transmembrane region"/>
    <property type="match status" value="1"/>
</dbReference>
<dbReference type="InterPro" id="IPR011527">
    <property type="entry name" value="ABC1_TM_dom"/>
</dbReference>
<comment type="subcellular location">
    <subcellularLocation>
        <location evidence="1">Cell membrane</location>
        <topology evidence="1">Multi-pass membrane protein</topology>
    </subcellularLocation>
</comment>
<gene>
    <name evidence="11" type="primary">msbA</name>
    <name evidence="11" type="ORF">EC9_17970</name>
</gene>
<dbReference type="GO" id="GO:0005886">
    <property type="term" value="C:plasma membrane"/>
    <property type="evidence" value="ECO:0007669"/>
    <property type="project" value="UniProtKB-SubCell"/>
</dbReference>
<evidence type="ECO:0000256" key="5">
    <source>
        <dbReference type="ARBA" id="ARBA00022989"/>
    </source>
</evidence>
<keyword evidence="2 8" id="KW-0812">Transmembrane</keyword>
<dbReference type="InterPro" id="IPR027417">
    <property type="entry name" value="P-loop_NTPase"/>
</dbReference>
<dbReference type="Proteomes" id="UP000319557">
    <property type="component" value="Chromosome"/>
</dbReference>
<evidence type="ECO:0000256" key="6">
    <source>
        <dbReference type="ARBA" id="ARBA00023136"/>
    </source>
</evidence>
<feature type="domain" description="ABC transmembrane type-1" evidence="10">
    <location>
        <begin position="128"/>
        <end position="390"/>
    </location>
</feature>
<protein>
    <submittedName>
        <fullName evidence="11">Lipid A export ATP-binding/permease protein MsbA</fullName>
        <ecNumber evidence="11">3.6.3.-</ecNumber>
    </submittedName>
</protein>
<feature type="transmembrane region" description="Helical" evidence="8">
    <location>
        <begin position="222"/>
        <end position="250"/>
    </location>
</feature>
<feature type="transmembrane region" description="Helical" evidence="8">
    <location>
        <begin position="129"/>
        <end position="156"/>
    </location>
</feature>
<evidence type="ECO:0000313" key="11">
    <source>
        <dbReference type="EMBL" id="QDS87618.1"/>
    </source>
</evidence>
<evidence type="ECO:0000259" key="10">
    <source>
        <dbReference type="PROSITE" id="PS50929"/>
    </source>
</evidence>
<feature type="transmembrane region" description="Helical" evidence="8">
    <location>
        <begin position="325"/>
        <end position="343"/>
    </location>
</feature>
<dbReference type="EC" id="3.6.3.-" evidence="11"/>
<proteinExistence type="predicted"/>
<feature type="transmembrane region" description="Helical" evidence="8">
    <location>
        <begin position="16"/>
        <end position="34"/>
    </location>
</feature>
<evidence type="ECO:0000256" key="1">
    <source>
        <dbReference type="ARBA" id="ARBA00004651"/>
    </source>
</evidence>
<dbReference type="InterPro" id="IPR003439">
    <property type="entry name" value="ABC_transporter-like_ATP-bd"/>
</dbReference>
<keyword evidence="7" id="KW-0175">Coiled coil</keyword>
<dbReference type="InterPro" id="IPR036640">
    <property type="entry name" value="ABC1_TM_sf"/>
</dbReference>
<dbReference type="InterPro" id="IPR039421">
    <property type="entry name" value="Type_1_exporter"/>
</dbReference>
<keyword evidence="4 11" id="KW-0067">ATP-binding</keyword>
<evidence type="ECO:0000256" key="3">
    <source>
        <dbReference type="ARBA" id="ARBA00022741"/>
    </source>
</evidence>
<evidence type="ECO:0000256" key="7">
    <source>
        <dbReference type="SAM" id="Coils"/>
    </source>
</evidence>
<organism evidence="11 12">
    <name type="scientific">Rosistilla ulvae</name>
    <dbReference type="NCBI Taxonomy" id="1930277"/>
    <lineage>
        <taxon>Bacteria</taxon>
        <taxon>Pseudomonadati</taxon>
        <taxon>Planctomycetota</taxon>
        <taxon>Planctomycetia</taxon>
        <taxon>Pirellulales</taxon>
        <taxon>Pirellulaceae</taxon>
        <taxon>Rosistilla</taxon>
    </lineage>
</organism>
<keyword evidence="3" id="KW-0547">Nucleotide-binding</keyword>
<dbReference type="SUPFAM" id="SSF52540">
    <property type="entry name" value="P-loop containing nucleoside triphosphate hydrolases"/>
    <property type="match status" value="1"/>
</dbReference>
<evidence type="ECO:0000256" key="4">
    <source>
        <dbReference type="ARBA" id="ARBA00022840"/>
    </source>
</evidence>
<dbReference type="GO" id="GO:0005524">
    <property type="term" value="F:ATP binding"/>
    <property type="evidence" value="ECO:0007669"/>
    <property type="project" value="UniProtKB-KW"/>
</dbReference>
<evidence type="ECO:0000256" key="2">
    <source>
        <dbReference type="ARBA" id="ARBA00022692"/>
    </source>
</evidence>
<dbReference type="CDD" id="cd18552">
    <property type="entry name" value="ABC_6TM_MsbA_like"/>
    <property type="match status" value="1"/>
</dbReference>
<dbReference type="InterPro" id="IPR017871">
    <property type="entry name" value="ABC_transporter-like_CS"/>
</dbReference>
<keyword evidence="11" id="KW-0378">Hydrolase</keyword>
<dbReference type="PANTHER" id="PTHR43394">
    <property type="entry name" value="ATP-DEPENDENT PERMEASE MDL1, MITOCHONDRIAL"/>
    <property type="match status" value="1"/>
</dbReference>
<accession>A0A517LYC3</accession>
<dbReference type="Pfam" id="PF00005">
    <property type="entry name" value="ABC_tran"/>
    <property type="match status" value="1"/>
</dbReference>
<evidence type="ECO:0000256" key="8">
    <source>
        <dbReference type="SAM" id="Phobius"/>
    </source>
</evidence>
<keyword evidence="6 8" id="KW-0472">Membrane</keyword>
<dbReference type="GO" id="GO:0016887">
    <property type="term" value="F:ATP hydrolysis activity"/>
    <property type="evidence" value="ECO:0007669"/>
    <property type="project" value="InterPro"/>
</dbReference>
<dbReference type="KEGG" id="ruv:EC9_17970"/>
<reference evidence="11 12" key="1">
    <citation type="submission" date="2019-02" db="EMBL/GenBank/DDBJ databases">
        <title>Deep-cultivation of Planctomycetes and their phenomic and genomic characterization uncovers novel biology.</title>
        <authorList>
            <person name="Wiegand S."/>
            <person name="Jogler M."/>
            <person name="Boedeker C."/>
            <person name="Pinto D."/>
            <person name="Vollmers J."/>
            <person name="Rivas-Marin E."/>
            <person name="Kohn T."/>
            <person name="Peeters S.H."/>
            <person name="Heuer A."/>
            <person name="Rast P."/>
            <person name="Oberbeckmann S."/>
            <person name="Bunk B."/>
            <person name="Jeske O."/>
            <person name="Meyerdierks A."/>
            <person name="Storesund J.E."/>
            <person name="Kallscheuer N."/>
            <person name="Luecker S."/>
            <person name="Lage O.M."/>
            <person name="Pohl T."/>
            <person name="Merkel B.J."/>
            <person name="Hornburger P."/>
            <person name="Mueller R.-W."/>
            <person name="Bruemmer F."/>
            <person name="Labrenz M."/>
            <person name="Spormann A.M."/>
            <person name="Op den Camp H."/>
            <person name="Overmann J."/>
            <person name="Amann R."/>
            <person name="Jetten M.S.M."/>
            <person name="Mascher T."/>
            <person name="Medema M.H."/>
            <person name="Devos D.P."/>
            <person name="Kaster A.-K."/>
            <person name="Ovreas L."/>
            <person name="Rohde M."/>
            <person name="Galperin M.Y."/>
            <person name="Jogler C."/>
        </authorList>
    </citation>
    <scope>NUCLEOTIDE SEQUENCE [LARGE SCALE GENOMIC DNA]</scope>
    <source>
        <strain evidence="11 12">EC9</strain>
    </source>
</reference>
<dbReference type="Pfam" id="PF00664">
    <property type="entry name" value="ABC_membrane"/>
    <property type="match status" value="1"/>
</dbReference>
<evidence type="ECO:0000313" key="12">
    <source>
        <dbReference type="Proteomes" id="UP000319557"/>
    </source>
</evidence>